<evidence type="ECO:0000313" key="1">
    <source>
        <dbReference type="EMBL" id="KAI3816493.1"/>
    </source>
</evidence>
<dbReference type="EMBL" id="CM042022">
    <property type="protein sequence ID" value="KAI3816493.1"/>
    <property type="molecule type" value="Genomic_DNA"/>
</dbReference>
<reference evidence="1 2" key="2">
    <citation type="journal article" date="2022" name="Mol. Ecol. Resour.">
        <title>The genomes of chicory, endive, great burdock and yacon provide insights into Asteraceae paleo-polyploidization history and plant inulin production.</title>
        <authorList>
            <person name="Fan W."/>
            <person name="Wang S."/>
            <person name="Wang H."/>
            <person name="Wang A."/>
            <person name="Jiang F."/>
            <person name="Liu H."/>
            <person name="Zhao H."/>
            <person name="Xu D."/>
            <person name="Zhang Y."/>
        </authorList>
    </citation>
    <scope>NUCLEOTIDE SEQUENCE [LARGE SCALE GENOMIC DNA]</scope>
    <source>
        <strain evidence="2">cv. Yunnan</strain>
        <tissue evidence="1">Leaves</tissue>
    </source>
</reference>
<dbReference type="Proteomes" id="UP001056120">
    <property type="component" value="Linkage Group LG05"/>
</dbReference>
<reference evidence="2" key="1">
    <citation type="journal article" date="2022" name="Mol. Ecol. Resour.">
        <title>The genomes of chicory, endive, great burdock and yacon provide insights into Asteraceae palaeo-polyploidization history and plant inulin production.</title>
        <authorList>
            <person name="Fan W."/>
            <person name="Wang S."/>
            <person name="Wang H."/>
            <person name="Wang A."/>
            <person name="Jiang F."/>
            <person name="Liu H."/>
            <person name="Zhao H."/>
            <person name="Xu D."/>
            <person name="Zhang Y."/>
        </authorList>
    </citation>
    <scope>NUCLEOTIDE SEQUENCE [LARGE SCALE GENOMIC DNA]</scope>
    <source>
        <strain evidence="2">cv. Yunnan</strain>
    </source>
</reference>
<organism evidence="1 2">
    <name type="scientific">Smallanthus sonchifolius</name>
    <dbReference type="NCBI Taxonomy" id="185202"/>
    <lineage>
        <taxon>Eukaryota</taxon>
        <taxon>Viridiplantae</taxon>
        <taxon>Streptophyta</taxon>
        <taxon>Embryophyta</taxon>
        <taxon>Tracheophyta</taxon>
        <taxon>Spermatophyta</taxon>
        <taxon>Magnoliopsida</taxon>
        <taxon>eudicotyledons</taxon>
        <taxon>Gunneridae</taxon>
        <taxon>Pentapetalae</taxon>
        <taxon>asterids</taxon>
        <taxon>campanulids</taxon>
        <taxon>Asterales</taxon>
        <taxon>Asteraceae</taxon>
        <taxon>Asteroideae</taxon>
        <taxon>Heliantheae alliance</taxon>
        <taxon>Millerieae</taxon>
        <taxon>Smallanthus</taxon>
    </lineage>
</organism>
<comment type="caution">
    <text evidence="1">The sequence shown here is derived from an EMBL/GenBank/DDBJ whole genome shotgun (WGS) entry which is preliminary data.</text>
</comment>
<name>A0ACB9J972_9ASTR</name>
<proteinExistence type="predicted"/>
<accession>A0ACB9J972</accession>
<sequence length="71" mass="7997">MIGAFPIAVKDEPASPAIEGSFHPSRVERSLRVKAGKEQIAWEERWPASWNPSLLSKIPHGLNFLFLISWV</sequence>
<protein>
    <submittedName>
        <fullName evidence="1">Uncharacterized protein</fullName>
    </submittedName>
</protein>
<keyword evidence="2" id="KW-1185">Reference proteome</keyword>
<gene>
    <name evidence="1" type="ORF">L1987_16191</name>
</gene>
<evidence type="ECO:0000313" key="2">
    <source>
        <dbReference type="Proteomes" id="UP001056120"/>
    </source>
</evidence>